<dbReference type="SMART" id="SM00589">
    <property type="entry name" value="PRY"/>
    <property type="match status" value="1"/>
</dbReference>
<dbReference type="InterPro" id="IPR003877">
    <property type="entry name" value="SPRY_dom"/>
</dbReference>
<dbReference type="PANTHER" id="PTHR25465">
    <property type="entry name" value="B-BOX DOMAIN CONTAINING"/>
    <property type="match status" value="1"/>
</dbReference>
<name>A0A7N8WP59_9TELE</name>
<proteinExistence type="predicted"/>
<dbReference type="Ensembl" id="ENSMAMT00000061645.1">
    <property type="protein sequence ID" value="ENSMAMP00000039556.1"/>
    <property type="gene ID" value="ENSMAMG00000024894.1"/>
</dbReference>
<dbReference type="PANTHER" id="PTHR25465:SF5">
    <property type="entry name" value="E3 UBIQUITIN_ISG15 LIGASE TRIM25-RELATED"/>
    <property type="match status" value="1"/>
</dbReference>
<dbReference type="GeneTree" id="ENSGT01150000286950"/>
<dbReference type="GO" id="GO:0005737">
    <property type="term" value="C:cytoplasm"/>
    <property type="evidence" value="ECO:0007669"/>
    <property type="project" value="UniProtKB-ARBA"/>
</dbReference>
<dbReference type="PROSITE" id="PS50188">
    <property type="entry name" value="B302_SPRY"/>
    <property type="match status" value="1"/>
</dbReference>
<keyword evidence="6" id="KW-1185">Reference proteome</keyword>
<dbReference type="SUPFAM" id="SSF49899">
    <property type="entry name" value="Concanavalin A-like lectins/glucanases"/>
    <property type="match status" value="1"/>
</dbReference>
<accession>A0A7N8WP59</accession>
<evidence type="ECO:0000256" key="2">
    <source>
        <dbReference type="ARBA" id="ARBA00022771"/>
    </source>
</evidence>
<dbReference type="GO" id="GO:0008270">
    <property type="term" value="F:zinc ion binding"/>
    <property type="evidence" value="ECO:0007669"/>
    <property type="project" value="UniProtKB-KW"/>
</dbReference>
<keyword evidence="1" id="KW-0479">Metal-binding</keyword>
<dbReference type="Pfam" id="PF13765">
    <property type="entry name" value="PRY"/>
    <property type="match status" value="1"/>
</dbReference>
<dbReference type="InterPro" id="IPR001870">
    <property type="entry name" value="B30.2/SPRY"/>
</dbReference>
<reference evidence="5" key="2">
    <citation type="submission" date="2025-09" db="UniProtKB">
        <authorList>
            <consortium name="Ensembl"/>
        </authorList>
    </citation>
    <scope>IDENTIFICATION</scope>
</reference>
<dbReference type="Gene3D" id="2.60.120.920">
    <property type="match status" value="1"/>
</dbReference>
<dbReference type="AlphaFoldDB" id="A0A7N8WP59"/>
<sequence length="197" mass="21787">DGCIQQVAKAQVEVHARADFLQYSRQITLDPNTANQFLVLSEGNRKVTHNNKNKPSPDHPDRFIQAPQVLSKDRLTGRCYWEVEISGTVGVAVAYRNISQSGASPALMFGYNDKSWVLYCSNSYAFMHNNTTAFISGPQSTRIGVYLDYSAGVLSFYSVSETMTLLHSVKTTFTQPLYGGVFLSSPNGNTAELCELK</sequence>
<dbReference type="InterPro" id="IPR013320">
    <property type="entry name" value="ConA-like_dom_sf"/>
</dbReference>
<dbReference type="Pfam" id="PF00622">
    <property type="entry name" value="SPRY"/>
    <property type="match status" value="1"/>
</dbReference>
<reference evidence="5" key="1">
    <citation type="submission" date="2025-08" db="UniProtKB">
        <authorList>
            <consortium name="Ensembl"/>
        </authorList>
    </citation>
    <scope>IDENTIFICATION</scope>
</reference>
<evidence type="ECO:0000313" key="6">
    <source>
        <dbReference type="Proteomes" id="UP000261640"/>
    </source>
</evidence>
<evidence type="ECO:0000256" key="3">
    <source>
        <dbReference type="ARBA" id="ARBA00022833"/>
    </source>
</evidence>
<dbReference type="InterPro" id="IPR003879">
    <property type="entry name" value="Butyrophylin_SPRY"/>
</dbReference>
<protein>
    <submittedName>
        <fullName evidence="5">Tripartite motif-containing protein 16-like</fullName>
    </submittedName>
</protein>
<dbReference type="Proteomes" id="UP000261640">
    <property type="component" value="Unplaced"/>
</dbReference>
<dbReference type="InterPro" id="IPR051051">
    <property type="entry name" value="E3_ubiq-ligase_TRIM/RNF"/>
</dbReference>
<dbReference type="InterPro" id="IPR006574">
    <property type="entry name" value="PRY"/>
</dbReference>
<dbReference type="CDD" id="cd16040">
    <property type="entry name" value="SPRY_PRY_SNTX"/>
    <property type="match status" value="1"/>
</dbReference>
<evidence type="ECO:0000259" key="4">
    <source>
        <dbReference type="PROSITE" id="PS50188"/>
    </source>
</evidence>
<dbReference type="InParanoid" id="A0A7N8WP59"/>
<dbReference type="PRINTS" id="PR01407">
    <property type="entry name" value="BUTYPHLNCDUF"/>
</dbReference>
<evidence type="ECO:0000256" key="1">
    <source>
        <dbReference type="ARBA" id="ARBA00022723"/>
    </source>
</evidence>
<evidence type="ECO:0000313" key="5">
    <source>
        <dbReference type="Ensembl" id="ENSMAMP00000039556.1"/>
    </source>
</evidence>
<keyword evidence="2" id="KW-0863">Zinc-finger</keyword>
<organism evidence="5 6">
    <name type="scientific">Mastacembelus armatus</name>
    <name type="common">zig-zag eel</name>
    <dbReference type="NCBI Taxonomy" id="205130"/>
    <lineage>
        <taxon>Eukaryota</taxon>
        <taxon>Metazoa</taxon>
        <taxon>Chordata</taxon>
        <taxon>Craniata</taxon>
        <taxon>Vertebrata</taxon>
        <taxon>Euteleostomi</taxon>
        <taxon>Actinopterygii</taxon>
        <taxon>Neopterygii</taxon>
        <taxon>Teleostei</taxon>
        <taxon>Neoteleostei</taxon>
        <taxon>Acanthomorphata</taxon>
        <taxon>Anabantaria</taxon>
        <taxon>Synbranchiformes</taxon>
        <taxon>Mastacembelidae</taxon>
        <taxon>Mastacembelus</taxon>
    </lineage>
</organism>
<dbReference type="InterPro" id="IPR043136">
    <property type="entry name" value="B30.2/SPRY_sf"/>
</dbReference>
<feature type="domain" description="B30.2/SPRY" evidence="4">
    <location>
        <begin position="7"/>
        <end position="197"/>
    </location>
</feature>
<keyword evidence="3" id="KW-0862">Zinc</keyword>
<dbReference type="SMART" id="SM00449">
    <property type="entry name" value="SPRY"/>
    <property type="match status" value="1"/>
</dbReference>